<dbReference type="Gene3D" id="3.50.50.60">
    <property type="entry name" value="FAD/NAD(P)-binding domain"/>
    <property type="match status" value="1"/>
</dbReference>
<evidence type="ECO:0000256" key="3">
    <source>
        <dbReference type="ARBA" id="ARBA00022827"/>
    </source>
</evidence>
<keyword evidence="6" id="KW-1185">Reference proteome</keyword>
<keyword evidence="2" id="KW-0285">Flavoprotein</keyword>
<dbReference type="InterPro" id="IPR002937">
    <property type="entry name" value="Amino_oxidase"/>
</dbReference>
<gene>
    <name evidence="5" type="ORF">NDU88_000328</name>
</gene>
<accession>A0AAV7U4U6</accession>
<evidence type="ECO:0000313" key="5">
    <source>
        <dbReference type="EMBL" id="KAJ1183510.1"/>
    </source>
</evidence>
<evidence type="ECO:0000256" key="2">
    <source>
        <dbReference type="ARBA" id="ARBA00022630"/>
    </source>
</evidence>
<dbReference type="InterPro" id="IPR036188">
    <property type="entry name" value="FAD/NAD-bd_sf"/>
</dbReference>
<comment type="cofactor">
    <cofactor evidence="1">
        <name>FAD</name>
        <dbReference type="ChEBI" id="CHEBI:57692"/>
    </cofactor>
</comment>
<feature type="domain" description="Amine oxidase" evidence="4">
    <location>
        <begin position="18"/>
        <end position="111"/>
    </location>
</feature>
<dbReference type="AlphaFoldDB" id="A0AAV7U4U6"/>
<name>A0AAV7U4U6_PLEWA</name>
<organism evidence="5 6">
    <name type="scientific">Pleurodeles waltl</name>
    <name type="common">Iberian ribbed newt</name>
    <dbReference type="NCBI Taxonomy" id="8319"/>
    <lineage>
        <taxon>Eukaryota</taxon>
        <taxon>Metazoa</taxon>
        <taxon>Chordata</taxon>
        <taxon>Craniata</taxon>
        <taxon>Vertebrata</taxon>
        <taxon>Euteleostomi</taxon>
        <taxon>Amphibia</taxon>
        <taxon>Batrachia</taxon>
        <taxon>Caudata</taxon>
        <taxon>Salamandroidea</taxon>
        <taxon>Salamandridae</taxon>
        <taxon>Pleurodelinae</taxon>
        <taxon>Pleurodeles</taxon>
    </lineage>
</organism>
<keyword evidence="3" id="KW-0274">FAD</keyword>
<evidence type="ECO:0000313" key="6">
    <source>
        <dbReference type="Proteomes" id="UP001066276"/>
    </source>
</evidence>
<sequence length="122" mass="13621">MCGLGTTAISREVSIGLLRKFTGWEVTRLRHVMKSTWHSNPFIRGSYTNVPVGVDAVKEQTALAEPVPSTHQKSDLPPLQVLFAGEATHINYYTTTHGAYLSGVREAERILQHYRNLTTARL</sequence>
<comment type="caution">
    <text evidence="5">The sequence shown here is derived from an EMBL/GenBank/DDBJ whole genome shotgun (WGS) entry which is preliminary data.</text>
</comment>
<dbReference type="Proteomes" id="UP001066276">
    <property type="component" value="Chromosome 3_1"/>
</dbReference>
<proteinExistence type="predicted"/>
<dbReference type="EMBL" id="JANPWB010000005">
    <property type="protein sequence ID" value="KAJ1183510.1"/>
    <property type="molecule type" value="Genomic_DNA"/>
</dbReference>
<dbReference type="SUPFAM" id="SSF51905">
    <property type="entry name" value="FAD/NAD(P)-binding domain"/>
    <property type="match status" value="1"/>
</dbReference>
<reference evidence="5" key="1">
    <citation type="journal article" date="2022" name="bioRxiv">
        <title>Sequencing and chromosome-scale assembly of the giantPleurodeles waltlgenome.</title>
        <authorList>
            <person name="Brown T."/>
            <person name="Elewa A."/>
            <person name="Iarovenko S."/>
            <person name="Subramanian E."/>
            <person name="Araus A.J."/>
            <person name="Petzold A."/>
            <person name="Susuki M."/>
            <person name="Suzuki K.-i.T."/>
            <person name="Hayashi T."/>
            <person name="Toyoda A."/>
            <person name="Oliveira C."/>
            <person name="Osipova E."/>
            <person name="Leigh N.D."/>
            <person name="Simon A."/>
            <person name="Yun M.H."/>
        </authorList>
    </citation>
    <scope>NUCLEOTIDE SEQUENCE</scope>
    <source>
        <strain evidence="5">20211129_DDA</strain>
        <tissue evidence="5">Liver</tissue>
    </source>
</reference>
<dbReference type="PANTHER" id="PTHR10742">
    <property type="entry name" value="FLAVIN MONOAMINE OXIDASE"/>
    <property type="match status" value="1"/>
</dbReference>
<dbReference type="InterPro" id="IPR050281">
    <property type="entry name" value="Flavin_monoamine_oxidase"/>
</dbReference>
<evidence type="ECO:0000259" key="4">
    <source>
        <dbReference type="Pfam" id="PF01593"/>
    </source>
</evidence>
<dbReference type="Pfam" id="PF01593">
    <property type="entry name" value="Amino_oxidase"/>
    <property type="match status" value="1"/>
</dbReference>
<dbReference type="PANTHER" id="PTHR10742:SF377">
    <property type="entry name" value="SPERMINE OXIDASE-LIKE"/>
    <property type="match status" value="1"/>
</dbReference>
<evidence type="ECO:0000256" key="1">
    <source>
        <dbReference type="ARBA" id="ARBA00001974"/>
    </source>
</evidence>
<dbReference type="GO" id="GO:0046592">
    <property type="term" value="F:polyamine oxidase activity"/>
    <property type="evidence" value="ECO:0007669"/>
    <property type="project" value="TreeGrafter"/>
</dbReference>
<protein>
    <recommendedName>
        <fullName evidence="4">Amine oxidase domain-containing protein</fullName>
    </recommendedName>
</protein>
<dbReference type="SUPFAM" id="SSF54373">
    <property type="entry name" value="FAD-linked reductases, C-terminal domain"/>
    <property type="match status" value="1"/>
</dbReference>